<dbReference type="Gene3D" id="3.10.350.10">
    <property type="entry name" value="LysM domain"/>
    <property type="match status" value="1"/>
</dbReference>
<feature type="chain" id="PRO_5026022277" description="Peptidoglycan hydrolase" evidence="5">
    <location>
        <begin position="22"/>
        <end position="307"/>
    </location>
</feature>
<accession>A0A6G1VNH8</accession>
<evidence type="ECO:0000256" key="2">
    <source>
        <dbReference type="ARBA" id="ARBA00022638"/>
    </source>
</evidence>
<dbReference type="PROSITE" id="PS51782">
    <property type="entry name" value="LYSM"/>
    <property type="match status" value="1"/>
</dbReference>
<protein>
    <recommendedName>
        <fullName evidence="4">Peptidoglycan hydrolase</fullName>
    </recommendedName>
</protein>
<evidence type="ECO:0000313" key="10">
    <source>
        <dbReference type="Proteomes" id="UP000477980"/>
    </source>
</evidence>
<evidence type="ECO:0000256" key="1">
    <source>
        <dbReference type="ARBA" id="ARBA00022529"/>
    </source>
</evidence>
<dbReference type="PANTHER" id="PTHR33308">
    <property type="entry name" value="PEPTIDOGLYCAN HYDROLASE FLGJ"/>
    <property type="match status" value="1"/>
</dbReference>
<keyword evidence="1" id="KW-0929">Antimicrobial</keyword>
<feature type="domain" description="LysM" evidence="6">
    <location>
        <begin position="262"/>
        <end position="306"/>
    </location>
</feature>
<comment type="caution">
    <text evidence="8">The sequence shown here is derived from an EMBL/GenBank/DDBJ whole genome shotgun (WGS) entry which is preliminary data.</text>
</comment>
<dbReference type="Proteomes" id="UP000477980">
    <property type="component" value="Unassembled WGS sequence"/>
</dbReference>
<dbReference type="EMBL" id="VZAH01000090">
    <property type="protein sequence ID" value="MQP14572.1"/>
    <property type="molecule type" value="Genomic_DNA"/>
</dbReference>
<evidence type="ECO:0000313" key="7">
    <source>
        <dbReference type="EMBL" id="MQN13964.1"/>
    </source>
</evidence>
<organism evidence="8 10">
    <name type="scientific">Segatella copri</name>
    <dbReference type="NCBI Taxonomy" id="165179"/>
    <lineage>
        <taxon>Bacteria</taxon>
        <taxon>Pseudomonadati</taxon>
        <taxon>Bacteroidota</taxon>
        <taxon>Bacteroidia</taxon>
        <taxon>Bacteroidales</taxon>
        <taxon>Prevotellaceae</taxon>
        <taxon>Segatella</taxon>
    </lineage>
</organism>
<dbReference type="Gene3D" id="1.10.530.10">
    <property type="match status" value="1"/>
</dbReference>
<dbReference type="Pfam" id="PF01476">
    <property type="entry name" value="LysM"/>
    <property type="match status" value="1"/>
</dbReference>
<name>A0A6G1VNH8_9BACT</name>
<dbReference type="AlphaFoldDB" id="A0A6G1VNH8"/>
<evidence type="ECO:0000259" key="6">
    <source>
        <dbReference type="PROSITE" id="PS51782"/>
    </source>
</evidence>
<reference evidence="9 10" key="1">
    <citation type="submission" date="2019-09" db="EMBL/GenBank/DDBJ databases">
        <title>Distinct polysaccharide growth profiles of human intestinal Prevotella copri isolates.</title>
        <authorList>
            <person name="Fehlner-Peach H."/>
            <person name="Magnabosco C."/>
            <person name="Raghavan V."/>
            <person name="Scher J.U."/>
            <person name="Tett A."/>
            <person name="Cox L.M."/>
            <person name="Gottsegen C."/>
            <person name="Watters A."/>
            <person name="Wiltshire- Gordon J.D."/>
            <person name="Segata N."/>
            <person name="Bonneau R."/>
            <person name="Littman D.R."/>
        </authorList>
    </citation>
    <scope>NUCLEOTIDE SEQUENCE [LARGE SCALE GENOMIC DNA]</scope>
    <source>
        <strain evidence="10">iAA917</strain>
        <strain evidence="8">IAA917</strain>
        <strain evidence="9">iAQ1179</strain>
        <strain evidence="7">IAQ1179</strain>
    </source>
</reference>
<gene>
    <name evidence="8" type="ORF">F7D25_09150</name>
    <name evidence="7" type="ORF">F7D95_14450</name>
</gene>
<dbReference type="GO" id="GO:0042742">
    <property type="term" value="P:defense response to bacterium"/>
    <property type="evidence" value="ECO:0007669"/>
    <property type="project" value="UniProtKB-KW"/>
</dbReference>
<evidence type="ECO:0000313" key="9">
    <source>
        <dbReference type="Proteomes" id="UP000442105"/>
    </source>
</evidence>
<dbReference type="Pfam" id="PF01832">
    <property type="entry name" value="Glucosaminidase"/>
    <property type="match status" value="1"/>
</dbReference>
<dbReference type="SUPFAM" id="SSF54106">
    <property type="entry name" value="LysM domain"/>
    <property type="match status" value="1"/>
</dbReference>
<evidence type="ECO:0000313" key="8">
    <source>
        <dbReference type="EMBL" id="MQP14572.1"/>
    </source>
</evidence>
<dbReference type="InterPro" id="IPR002901">
    <property type="entry name" value="MGlyc_endo_b_GlcNAc-like_dom"/>
</dbReference>
<keyword evidence="3" id="KW-0378">Hydrolase</keyword>
<evidence type="ECO:0000256" key="5">
    <source>
        <dbReference type="SAM" id="SignalP"/>
    </source>
</evidence>
<keyword evidence="2" id="KW-0081">Bacteriolytic enzyme</keyword>
<evidence type="ECO:0000256" key="4">
    <source>
        <dbReference type="ARBA" id="ARBA00032108"/>
    </source>
</evidence>
<proteinExistence type="predicted"/>
<dbReference type="EMBL" id="VZCW01000368">
    <property type="protein sequence ID" value="MQN13964.1"/>
    <property type="molecule type" value="Genomic_DNA"/>
</dbReference>
<dbReference type="PANTHER" id="PTHR33308:SF9">
    <property type="entry name" value="PEPTIDOGLYCAN HYDROLASE FLGJ"/>
    <property type="match status" value="1"/>
</dbReference>
<dbReference type="Proteomes" id="UP000442105">
    <property type="component" value="Unassembled WGS sequence"/>
</dbReference>
<dbReference type="SMART" id="SM00047">
    <property type="entry name" value="LYZ2"/>
    <property type="match status" value="1"/>
</dbReference>
<dbReference type="OrthoDB" id="977752at2"/>
<keyword evidence="5" id="KW-0732">Signal</keyword>
<dbReference type="InterPro" id="IPR036779">
    <property type="entry name" value="LysM_dom_sf"/>
</dbReference>
<dbReference type="InterPro" id="IPR051056">
    <property type="entry name" value="Glycosyl_Hydrolase_73"/>
</dbReference>
<dbReference type="CDD" id="cd00118">
    <property type="entry name" value="LysM"/>
    <property type="match status" value="1"/>
</dbReference>
<evidence type="ECO:0000256" key="3">
    <source>
        <dbReference type="ARBA" id="ARBA00022801"/>
    </source>
</evidence>
<sequence>MNRIKTYIIGILLLICTPSQAQMKWNQTYQTYINQYKDLAIEQMLRYRIPASITLAQGLFESAAGKSVLVLEGNNHFGIKCHNWAGPTQYHDDDARGECFRVYQDARDSYEDHSKFLARQPRYARLFELNQRDYKGWARGLKQCGYATNPQYANKLIQIIELYKLFDYDKAKRYDRFMATHSGTDQPVNAQGILHPIQKFNDNYYLIAREGDTFKALGKEVEISWRKLARYNERDKHTVLHKGDIIYLKKKRKKAPKQYKKRPHIVQPGESMYTISQRYGIRIKYLYKMNKLDPSYQVKVGDRLRVR</sequence>
<dbReference type="GO" id="GO:0031640">
    <property type="term" value="P:killing of cells of another organism"/>
    <property type="evidence" value="ECO:0007669"/>
    <property type="project" value="UniProtKB-KW"/>
</dbReference>
<dbReference type="RefSeq" id="WP_153090460.1">
    <property type="nucleotide sequence ID" value="NZ_CATKVW010000001.1"/>
</dbReference>
<dbReference type="InterPro" id="IPR018392">
    <property type="entry name" value="LysM"/>
</dbReference>
<feature type="signal peptide" evidence="5">
    <location>
        <begin position="1"/>
        <end position="21"/>
    </location>
</feature>
<dbReference type="SMART" id="SM00257">
    <property type="entry name" value="LysM"/>
    <property type="match status" value="2"/>
</dbReference>
<dbReference type="GO" id="GO:0004040">
    <property type="term" value="F:amidase activity"/>
    <property type="evidence" value="ECO:0007669"/>
    <property type="project" value="InterPro"/>
</dbReference>